<name>A0A6N2KW65_SALVM</name>
<sequence>MKLTNGSSAMNKVIAPLHQNHQTAFSFSAVKTAWLVKQHAGPSRANYDQRKCGTVKGLNVPLLIQAMASVVTSQVLSYFLTNSELKPRSRVRVQSVSSGDSKGLPSDSVQLNGASLTGEEEKNGVLIDRGIREKEKTRGRVYAWNASLKCGVEKTCVKDVISSDLDVLWDDGYGNKTVKDYFEEAKDMIRPDGGPPRWFCPVDCGQPIKDSPVLLFCPGLDGVGSALILHHKALGKVFEVRCLHIPVCDRTPFEGLVTIVEETVRLEHASSPNKPIYLLGDSFGGCLVLAVAARNPEIDLVVILANPATSFERSQLQPLFPLSETWPGGLYNAVPYLLSCIMGDPVKMASVNIEHRLPRRLQIEQLFQNLIALLPCVSDLADIVPKDTLTWKLKLLKSAASYTNSRIHAVKAEVLVLSSGNDYMLPSGDEAQRLKSSLKNCTVRYFKDNGHTILLEDGVNLLTVPGKYRHSKIMDFVTDFVPPSMSEFKYGYDELVGFLNFATGSAMFSTLDDGKIVKGLHGVPNDGPVLFVGNHMLMGLETCSLVLEFLRERNIMVRGVAHPVVLGEREQVSSPEFSFTDWMKVMGAVPVTASNLFKLLSIKSHVLLYPGGARESLHHRGEEYKLFWPDQPEFVRMAARFGATIVPFGTVGEDDIAELVLDYNDQMKIPVLNDYIRNATRSSIRIRVKGRLPTKNYISQVSCQNCRADSIFCSENLFLPVAGKEEILKDRENANQLYLHIKSEVEGCIAYLLKKREEDPYRNIADRTLYRALHSPSHEKYLNSYCLPSLIQVMPLAVNSLALPYFVTNSEVRLRSRVRVQSLGSDRESKILSSDSIPVKGTSIEEKEKNGDLVDGFVRKREKSDEGYGGNGRLKYTRVEKKRVKDVISNDLEVLWDDGYGTKTVRDYLEGAKEIIRPDGGPPRWFCPVECGQPLKDSPILLFCPGIDGVGLGLTLHHKALGKVFEVRCLHIPVYDRTPFEGLVKIVEKTVRLEHALSPNKPIYLVGESFGGCLALAVAARNPQIDLVLILANPGDPVKMATVNIESKLPPRLQIEQLSNNLTAMLPSLTGLADIIPKDTLLWKLKLLKSAAAYANSRLHSVKAEVLVLSSGKDQMLPSGDESQRLKSSLKNCTVRHFKENGHTVLLEDGVNLLTVIKGTSKYRRSRRLDYVSNYVPPSMSEFKRVSEEVGLLQTASSAAMFSTLDDGKIVRGLDGVPSEGPVLLVGYHMLLGLELPSLVEAFLREKNIMIRGMTHPMAFSGRLENSSSEFAMTDWMKVMGAVPVTASNIYRLLSTNSHVLLYPGGAREAFHYKGEEYKLIWPKQQEFVRMAARFGATIVPFGAVGEDDIAELVLDYNDFMKIPVVNGYIRDAARLLPKVPGRFYYLFGKPIETKGKGEMLEDKENANQLYLQIKSEVESCLAYLLKKREDDPHRSIIDRTVYRALRSPADEVPAFDP</sequence>
<keyword evidence="3" id="KW-0012">Acyltransferase</keyword>
<protein>
    <recommendedName>
        <fullName evidence="5">Serine aminopeptidase S33 domain-containing protein</fullName>
    </recommendedName>
</protein>
<dbReference type="SUPFAM" id="SSF53474">
    <property type="entry name" value="alpha/beta-Hydrolases"/>
    <property type="match status" value="2"/>
</dbReference>
<accession>A0A6N2KW65</accession>
<organism evidence="6">
    <name type="scientific">Salix viminalis</name>
    <name type="common">Common osier</name>
    <name type="synonym">Basket willow</name>
    <dbReference type="NCBI Taxonomy" id="40686"/>
    <lineage>
        <taxon>Eukaryota</taxon>
        <taxon>Viridiplantae</taxon>
        <taxon>Streptophyta</taxon>
        <taxon>Embryophyta</taxon>
        <taxon>Tracheophyta</taxon>
        <taxon>Spermatophyta</taxon>
        <taxon>Magnoliopsida</taxon>
        <taxon>eudicotyledons</taxon>
        <taxon>Gunneridae</taxon>
        <taxon>Pentapetalae</taxon>
        <taxon>rosids</taxon>
        <taxon>fabids</taxon>
        <taxon>Malpighiales</taxon>
        <taxon>Salicaceae</taxon>
        <taxon>Saliceae</taxon>
        <taxon>Salix</taxon>
    </lineage>
</organism>
<dbReference type="GO" id="GO:0016020">
    <property type="term" value="C:membrane"/>
    <property type="evidence" value="ECO:0007669"/>
    <property type="project" value="TreeGrafter"/>
</dbReference>
<evidence type="ECO:0000256" key="4">
    <source>
        <dbReference type="SAM" id="MobiDB-lite"/>
    </source>
</evidence>
<dbReference type="EMBL" id="CAADRP010000779">
    <property type="protein sequence ID" value="VFU32073.1"/>
    <property type="molecule type" value="Genomic_DNA"/>
</dbReference>
<gene>
    <name evidence="6" type="ORF">SVIM_LOCUS139125</name>
</gene>
<feature type="region of interest" description="Disordered" evidence="4">
    <location>
        <begin position="93"/>
        <end position="115"/>
    </location>
</feature>
<feature type="domain" description="Serine aminopeptidase S33" evidence="5">
    <location>
        <begin position="995"/>
        <end position="1148"/>
    </location>
</feature>
<feature type="domain" description="Serine aminopeptidase S33" evidence="5">
    <location>
        <begin position="264"/>
        <end position="456"/>
    </location>
</feature>
<proteinExistence type="inferred from homology"/>
<dbReference type="Gene3D" id="3.40.50.1820">
    <property type="entry name" value="alpha/beta hydrolase"/>
    <property type="match status" value="2"/>
</dbReference>
<dbReference type="InterPro" id="IPR029058">
    <property type="entry name" value="AB_hydrolase_fold"/>
</dbReference>
<dbReference type="InterPro" id="IPR007130">
    <property type="entry name" value="DAGAT"/>
</dbReference>
<evidence type="ECO:0000256" key="2">
    <source>
        <dbReference type="ARBA" id="ARBA00022679"/>
    </source>
</evidence>
<dbReference type="InterPro" id="IPR022742">
    <property type="entry name" value="Hydrolase_4"/>
</dbReference>
<evidence type="ECO:0000313" key="6">
    <source>
        <dbReference type="EMBL" id="VFU32073.1"/>
    </source>
</evidence>
<keyword evidence="2" id="KW-0808">Transferase</keyword>
<dbReference type="GO" id="GO:0004144">
    <property type="term" value="F:diacylglycerol O-acyltransferase activity"/>
    <property type="evidence" value="ECO:0007669"/>
    <property type="project" value="UniProtKB-ARBA"/>
</dbReference>
<dbReference type="CDD" id="cd07987">
    <property type="entry name" value="LPLAT_MGAT-like"/>
    <property type="match status" value="2"/>
</dbReference>
<dbReference type="GO" id="GO:0019432">
    <property type="term" value="P:triglyceride biosynthetic process"/>
    <property type="evidence" value="ECO:0007669"/>
    <property type="project" value="UniProtKB-ARBA"/>
</dbReference>
<dbReference type="PANTHER" id="PTHR22753">
    <property type="entry name" value="TRANSMEMBRANE PROTEIN 68"/>
    <property type="match status" value="1"/>
</dbReference>
<comment type="similarity">
    <text evidence="1">Belongs to the diacylglycerol acyltransferase family.</text>
</comment>
<evidence type="ECO:0000256" key="1">
    <source>
        <dbReference type="ARBA" id="ARBA00005420"/>
    </source>
</evidence>
<dbReference type="PANTHER" id="PTHR22753:SF14">
    <property type="entry name" value="MONOACYLGLYCEROL_DIACYLGLYCEROL O-ACYLTRANSFERASE"/>
    <property type="match status" value="1"/>
</dbReference>
<evidence type="ECO:0000259" key="5">
    <source>
        <dbReference type="Pfam" id="PF12146"/>
    </source>
</evidence>
<evidence type="ECO:0000256" key="3">
    <source>
        <dbReference type="ARBA" id="ARBA00023315"/>
    </source>
</evidence>
<dbReference type="Pfam" id="PF12146">
    <property type="entry name" value="Hydrolase_4"/>
    <property type="match status" value="2"/>
</dbReference>
<dbReference type="Pfam" id="PF03982">
    <property type="entry name" value="DAGAT"/>
    <property type="match status" value="2"/>
</dbReference>
<reference evidence="6" key="1">
    <citation type="submission" date="2019-03" db="EMBL/GenBank/DDBJ databases">
        <authorList>
            <person name="Mank J."/>
            <person name="Almeida P."/>
        </authorList>
    </citation>
    <scope>NUCLEOTIDE SEQUENCE</scope>
    <source>
        <strain evidence="6">78183</strain>
    </source>
</reference>